<sequence length="241" mass="25663">MKTLLFLLAFILPSVVYGQPAPVTVFAAASLRGALDEVAQSFGADVSVSYGGSGTMARQIDAGAPADIVILAAPVWMDWLQERGILGDAPQTYLLGNRLVLVAPADSTIAPDPGNLAASLGDARLVIGQRDAVPAGIYAREWLQTTKQWDALQHMLAETDNVRTALALVARGEMPLGVVYRTDAMAEPKVRVVYTVPDDQHNPITYPAAALTDAGKVFLQYLQTDESMGIFAAHGFMPVTP</sequence>
<dbReference type="InterPro" id="IPR005950">
    <property type="entry name" value="ModA"/>
</dbReference>
<dbReference type="EMBL" id="LAZR01005454">
    <property type="protein sequence ID" value="KKM99817.1"/>
    <property type="molecule type" value="Genomic_DNA"/>
</dbReference>
<evidence type="ECO:0000256" key="3">
    <source>
        <dbReference type="ARBA" id="ARBA00022729"/>
    </source>
</evidence>
<protein>
    <recommendedName>
        <fullName evidence="5">Molybdate ABC transporter substrate-binding protein</fullName>
    </recommendedName>
</protein>
<dbReference type="GO" id="GO:0015689">
    <property type="term" value="P:molybdate ion transport"/>
    <property type="evidence" value="ECO:0007669"/>
    <property type="project" value="InterPro"/>
</dbReference>
<evidence type="ECO:0000313" key="4">
    <source>
        <dbReference type="EMBL" id="KKM99817.1"/>
    </source>
</evidence>
<dbReference type="Gene3D" id="3.40.190.10">
    <property type="entry name" value="Periplasmic binding protein-like II"/>
    <property type="match status" value="2"/>
</dbReference>
<organism evidence="4">
    <name type="scientific">marine sediment metagenome</name>
    <dbReference type="NCBI Taxonomy" id="412755"/>
    <lineage>
        <taxon>unclassified sequences</taxon>
        <taxon>metagenomes</taxon>
        <taxon>ecological metagenomes</taxon>
    </lineage>
</organism>
<dbReference type="InterPro" id="IPR050682">
    <property type="entry name" value="ModA/WtpA"/>
</dbReference>
<keyword evidence="3" id="KW-0732">Signal</keyword>
<evidence type="ECO:0000256" key="1">
    <source>
        <dbReference type="ARBA" id="ARBA00022505"/>
    </source>
</evidence>
<dbReference type="PIRSF" id="PIRSF004846">
    <property type="entry name" value="ModA"/>
    <property type="match status" value="1"/>
</dbReference>
<dbReference type="GO" id="GO:0030973">
    <property type="term" value="F:molybdate ion binding"/>
    <property type="evidence" value="ECO:0007669"/>
    <property type="project" value="TreeGrafter"/>
</dbReference>
<name>A0A0F9Q367_9ZZZZ</name>
<evidence type="ECO:0008006" key="5">
    <source>
        <dbReference type="Google" id="ProtNLM"/>
    </source>
</evidence>
<dbReference type="GO" id="GO:0046872">
    <property type="term" value="F:metal ion binding"/>
    <property type="evidence" value="ECO:0007669"/>
    <property type="project" value="UniProtKB-KW"/>
</dbReference>
<dbReference type="PANTHER" id="PTHR30632">
    <property type="entry name" value="MOLYBDATE-BINDING PERIPLASMIC PROTEIN"/>
    <property type="match status" value="1"/>
</dbReference>
<proteinExistence type="predicted"/>
<dbReference type="Pfam" id="PF13531">
    <property type="entry name" value="SBP_bac_11"/>
    <property type="match status" value="1"/>
</dbReference>
<dbReference type="FunFam" id="3.40.190.10:FF:000035">
    <property type="entry name" value="Molybdate ABC transporter substrate-binding protein"/>
    <property type="match status" value="1"/>
</dbReference>
<gene>
    <name evidence="4" type="ORF">LCGC14_1144010</name>
</gene>
<keyword evidence="2" id="KW-0479">Metal-binding</keyword>
<dbReference type="NCBIfam" id="TIGR01256">
    <property type="entry name" value="modA"/>
    <property type="match status" value="1"/>
</dbReference>
<comment type="caution">
    <text evidence="4">The sequence shown here is derived from an EMBL/GenBank/DDBJ whole genome shotgun (WGS) entry which is preliminary data.</text>
</comment>
<dbReference type="AlphaFoldDB" id="A0A0F9Q367"/>
<evidence type="ECO:0000256" key="2">
    <source>
        <dbReference type="ARBA" id="ARBA00022723"/>
    </source>
</evidence>
<accession>A0A0F9Q367</accession>
<dbReference type="PANTHER" id="PTHR30632:SF17">
    <property type="entry name" value="MOLYBDATE-BINDING PROTEIN MODA"/>
    <property type="match status" value="1"/>
</dbReference>
<dbReference type="SUPFAM" id="SSF53850">
    <property type="entry name" value="Periplasmic binding protein-like II"/>
    <property type="match status" value="1"/>
</dbReference>
<reference evidence="4" key="1">
    <citation type="journal article" date="2015" name="Nature">
        <title>Complex archaea that bridge the gap between prokaryotes and eukaryotes.</title>
        <authorList>
            <person name="Spang A."/>
            <person name="Saw J.H."/>
            <person name="Jorgensen S.L."/>
            <person name="Zaremba-Niedzwiedzka K."/>
            <person name="Martijn J."/>
            <person name="Lind A.E."/>
            <person name="van Eijk R."/>
            <person name="Schleper C."/>
            <person name="Guy L."/>
            <person name="Ettema T.J."/>
        </authorList>
    </citation>
    <scope>NUCLEOTIDE SEQUENCE</scope>
</reference>
<dbReference type="GO" id="GO:0030288">
    <property type="term" value="C:outer membrane-bounded periplasmic space"/>
    <property type="evidence" value="ECO:0007669"/>
    <property type="project" value="TreeGrafter"/>
</dbReference>
<keyword evidence="1" id="KW-0500">Molybdenum</keyword>